<organism evidence="1 2">
    <name type="scientific">Paraurantiacibacter namhicola</name>
    <dbReference type="NCBI Taxonomy" id="645517"/>
    <lineage>
        <taxon>Bacteria</taxon>
        <taxon>Pseudomonadati</taxon>
        <taxon>Pseudomonadota</taxon>
        <taxon>Alphaproteobacteria</taxon>
        <taxon>Sphingomonadales</taxon>
        <taxon>Erythrobacteraceae</taxon>
        <taxon>Paraurantiacibacter</taxon>
    </lineage>
</organism>
<dbReference type="Proteomes" id="UP000092698">
    <property type="component" value="Chromosome"/>
</dbReference>
<evidence type="ECO:0000313" key="1">
    <source>
        <dbReference type="EMBL" id="ANU08438.1"/>
    </source>
</evidence>
<protein>
    <submittedName>
        <fullName evidence="1">Uncharacterized protein</fullName>
    </submittedName>
</protein>
<dbReference type="KEGG" id="anh:A6F65_02152"/>
<name>A0A1C7DAH0_9SPHN</name>
<dbReference type="RefSeq" id="WP_067788532.1">
    <property type="nucleotide sequence ID" value="NZ_CP016545.1"/>
</dbReference>
<reference evidence="1 2" key="1">
    <citation type="submission" date="2016-07" db="EMBL/GenBank/DDBJ databases">
        <title>Complete genome sequence of Altererythrobacter namhicola JCM 16345T, containing esterase-encoding genes.</title>
        <authorList>
            <person name="Cheng H."/>
            <person name="Wu Y.-H."/>
            <person name="Jian S.-L."/>
            <person name="Huo Y.-Y."/>
            <person name="Wang C.-S."/>
            <person name="Xu X.-W."/>
        </authorList>
    </citation>
    <scope>NUCLEOTIDE SEQUENCE [LARGE SCALE GENOMIC DNA]</scope>
    <source>
        <strain evidence="1 2">JCM 16345</strain>
    </source>
</reference>
<dbReference type="EMBL" id="CP016545">
    <property type="protein sequence ID" value="ANU08438.1"/>
    <property type="molecule type" value="Genomic_DNA"/>
</dbReference>
<evidence type="ECO:0000313" key="2">
    <source>
        <dbReference type="Proteomes" id="UP000092698"/>
    </source>
</evidence>
<dbReference type="STRING" id="645517.A6F65_02152"/>
<accession>A0A1C7DAH0</accession>
<dbReference type="OrthoDB" id="5192766at2"/>
<sequence length="67" mass="7501">MSHTRFNRLDNCNYTLDESGQIRVEDSETGTTGLFDEFGAHLEGELKQADVQMCQFLAKLGKHRPGG</sequence>
<gene>
    <name evidence="1" type="ORF">A6F65_02152</name>
</gene>
<proteinExistence type="predicted"/>
<dbReference type="AlphaFoldDB" id="A0A1C7DAH0"/>
<keyword evidence="2" id="KW-1185">Reference proteome</keyword>